<dbReference type="Proteomes" id="UP000018766">
    <property type="component" value="Unassembled WGS sequence"/>
</dbReference>
<dbReference type="InterPro" id="IPR000522">
    <property type="entry name" value="ABC_transptr_permease_BtuC"/>
</dbReference>
<evidence type="ECO:0000256" key="5">
    <source>
        <dbReference type="ARBA" id="ARBA00022692"/>
    </source>
</evidence>
<keyword evidence="6 8" id="KW-1133">Transmembrane helix</keyword>
<feature type="transmembrane region" description="Helical" evidence="8">
    <location>
        <begin position="193"/>
        <end position="214"/>
    </location>
</feature>
<evidence type="ECO:0000313" key="9">
    <source>
        <dbReference type="EMBL" id="ETD71357.1"/>
    </source>
</evidence>
<dbReference type="RefSeq" id="WP_023950988.1">
    <property type="nucleotide sequence ID" value="NZ_AYSV01000082.1"/>
</dbReference>
<gene>
    <name evidence="9" type="ORF">V757_06615</name>
</gene>
<evidence type="ECO:0000256" key="1">
    <source>
        <dbReference type="ARBA" id="ARBA00004651"/>
    </source>
</evidence>
<reference evidence="9 10" key="1">
    <citation type="submission" date="2013-11" db="EMBL/GenBank/DDBJ databases">
        <title>Genomic analysis of Pelistega sp. HM-7.</title>
        <authorList>
            <person name="Kumbhare S.V."/>
            <person name="Shetty S.A."/>
            <person name="Sharma O."/>
            <person name="Dhotre D.P."/>
        </authorList>
    </citation>
    <scope>NUCLEOTIDE SEQUENCE [LARGE SCALE GENOMIC DNA]</scope>
    <source>
        <strain evidence="9 10">HM-7</strain>
    </source>
</reference>
<dbReference type="AlphaFoldDB" id="V8G6P7"/>
<dbReference type="SUPFAM" id="SSF81345">
    <property type="entry name" value="ABC transporter involved in vitamin B12 uptake, BtuC"/>
    <property type="match status" value="1"/>
</dbReference>
<feature type="transmembrane region" description="Helical" evidence="8">
    <location>
        <begin position="63"/>
        <end position="84"/>
    </location>
</feature>
<feature type="transmembrane region" description="Helical" evidence="8">
    <location>
        <begin position="242"/>
        <end position="265"/>
    </location>
</feature>
<dbReference type="Gene3D" id="1.10.3470.10">
    <property type="entry name" value="ABC transporter involved in vitamin B12 uptake, BtuC"/>
    <property type="match status" value="1"/>
</dbReference>
<keyword evidence="4" id="KW-1003">Cell membrane</keyword>
<name>V8G6P7_9BURK</name>
<comment type="subcellular location">
    <subcellularLocation>
        <location evidence="1">Cell membrane</location>
        <topology evidence="1">Multi-pass membrane protein</topology>
    </subcellularLocation>
</comment>
<feature type="transmembrane region" description="Helical" evidence="8">
    <location>
        <begin position="219"/>
        <end position="236"/>
    </location>
</feature>
<evidence type="ECO:0000256" key="3">
    <source>
        <dbReference type="ARBA" id="ARBA00022448"/>
    </source>
</evidence>
<organism evidence="9 10">
    <name type="scientific">Pelistega indica</name>
    <dbReference type="NCBI Taxonomy" id="1414851"/>
    <lineage>
        <taxon>Bacteria</taxon>
        <taxon>Pseudomonadati</taxon>
        <taxon>Pseudomonadota</taxon>
        <taxon>Betaproteobacteria</taxon>
        <taxon>Burkholderiales</taxon>
        <taxon>Alcaligenaceae</taxon>
        <taxon>Pelistega</taxon>
    </lineage>
</organism>
<feature type="transmembrane region" description="Helical" evidence="8">
    <location>
        <begin position="277"/>
        <end position="295"/>
    </location>
</feature>
<keyword evidence="7 8" id="KW-0472">Membrane</keyword>
<dbReference type="InterPro" id="IPR037294">
    <property type="entry name" value="ABC_BtuC-like"/>
</dbReference>
<evidence type="ECO:0000256" key="2">
    <source>
        <dbReference type="ARBA" id="ARBA00007935"/>
    </source>
</evidence>
<dbReference type="Pfam" id="PF01032">
    <property type="entry name" value="FecCD"/>
    <property type="match status" value="1"/>
</dbReference>
<feature type="transmembrane region" description="Helical" evidence="8">
    <location>
        <begin position="122"/>
        <end position="139"/>
    </location>
</feature>
<dbReference type="EMBL" id="AYSV01000082">
    <property type="protein sequence ID" value="ETD71357.1"/>
    <property type="molecule type" value="Genomic_DNA"/>
</dbReference>
<proteinExistence type="inferred from homology"/>
<evidence type="ECO:0000256" key="8">
    <source>
        <dbReference type="SAM" id="Phobius"/>
    </source>
</evidence>
<dbReference type="GO" id="GO:0033214">
    <property type="term" value="P:siderophore-iron import into cell"/>
    <property type="evidence" value="ECO:0007669"/>
    <property type="project" value="TreeGrafter"/>
</dbReference>
<sequence>MVNLMLLPVSRARYYNLVLVLIMIPLVLLSMTIGRSQNLLPLLSELIQGNATGISTWLFEQLWLPRTLVAIGVGIALSLAGAIFQTLTRNPLGSPDMIGVNTGASLGLAAVTIIWPRLVSESIGALFGALIIVFLAILAKGRRQFSSVQIIVAGLALNAMALALIQFVIIGIRPEAATQLTAWMSGSLSQRDWSDVITIWMALPLLLSALVVFYRPLNLLNISPMMATTLGVNVPLVSLKILLLGTLFAVVAVVAAGPIAFISLISPHIVKRMIKSNRFLIMPTALTGVILVLIADLISRLLPYDAFLPVGIITSFIGGIYLCVLLIVEWKKSLCN</sequence>
<dbReference type="OrthoDB" id="9811721at2"/>
<evidence type="ECO:0000256" key="7">
    <source>
        <dbReference type="ARBA" id="ARBA00023136"/>
    </source>
</evidence>
<dbReference type="PANTHER" id="PTHR30472">
    <property type="entry name" value="FERRIC ENTEROBACTIN TRANSPORT SYSTEM PERMEASE PROTEIN"/>
    <property type="match status" value="1"/>
</dbReference>
<keyword evidence="10" id="KW-1185">Reference proteome</keyword>
<feature type="transmembrane region" description="Helical" evidence="8">
    <location>
        <begin position="151"/>
        <end position="173"/>
    </location>
</feature>
<evidence type="ECO:0000256" key="6">
    <source>
        <dbReference type="ARBA" id="ARBA00022989"/>
    </source>
</evidence>
<keyword evidence="5 8" id="KW-0812">Transmembrane</keyword>
<comment type="caution">
    <text evidence="9">The sequence shown here is derived from an EMBL/GenBank/DDBJ whole genome shotgun (WGS) entry which is preliminary data.</text>
</comment>
<dbReference type="CDD" id="cd06550">
    <property type="entry name" value="TM_ABC_iron-siderophores_like"/>
    <property type="match status" value="1"/>
</dbReference>
<keyword evidence="3" id="KW-0813">Transport</keyword>
<evidence type="ECO:0000256" key="4">
    <source>
        <dbReference type="ARBA" id="ARBA00022475"/>
    </source>
</evidence>
<dbReference type="GO" id="GO:0005886">
    <property type="term" value="C:plasma membrane"/>
    <property type="evidence" value="ECO:0007669"/>
    <property type="project" value="UniProtKB-SubCell"/>
</dbReference>
<feature type="transmembrane region" description="Helical" evidence="8">
    <location>
        <begin position="12"/>
        <end position="33"/>
    </location>
</feature>
<feature type="transmembrane region" description="Helical" evidence="8">
    <location>
        <begin position="96"/>
        <end position="116"/>
    </location>
</feature>
<protein>
    <submittedName>
        <fullName evidence="9">Ferrichrome ABC transporter permease</fullName>
    </submittedName>
</protein>
<feature type="transmembrane region" description="Helical" evidence="8">
    <location>
        <begin position="307"/>
        <end position="328"/>
    </location>
</feature>
<dbReference type="PANTHER" id="PTHR30472:SF24">
    <property type="entry name" value="FERRIC ENTEROBACTIN TRANSPORT SYSTEM PERMEASE PROTEIN FEPG"/>
    <property type="match status" value="1"/>
</dbReference>
<dbReference type="GO" id="GO:0022857">
    <property type="term" value="F:transmembrane transporter activity"/>
    <property type="evidence" value="ECO:0007669"/>
    <property type="project" value="InterPro"/>
</dbReference>
<evidence type="ECO:0000313" key="10">
    <source>
        <dbReference type="Proteomes" id="UP000018766"/>
    </source>
</evidence>
<accession>V8G6P7</accession>
<comment type="similarity">
    <text evidence="2">Belongs to the binding-protein-dependent transport system permease family. FecCD subfamily.</text>
</comment>